<comment type="caution">
    <text evidence="6">The sequence shown here is derived from an EMBL/GenBank/DDBJ whole genome shotgun (WGS) entry which is preliminary data.</text>
</comment>
<sequence>MDSLKLKVPPVVQVVLILLLMKGIASVSPVNVLLVPYSNVLTVAFLLVGVMFGVSGVMAFRLHQTTVNPTLKTASTSLVQSGVYRVTRNPMYVGMLCLLIAATCYFANLYTLLGSVLFVFYMNMFQIEPEEMYLTEQFPDEYPDYTKKVRRWL</sequence>
<dbReference type="EMBL" id="JAJUBC010000008">
    <property type="protein sequence ID" value="MDD1793199.1"/>
    <property type="molecule type" value="Genomic_DNA"/>
</dbReference>
<accession>A0ABT5QZN4</accession>
<dbReference type="PANTHER" id="PTHR12714">
    <property type="entry name" value="PROTEIN-S ISOPRENYLCYSTEINE O-METHYLTRANSFERASE"/>
    <property type="match status" value="1"/>
</dbReference>
<feature type="transmembrane region" description="Helical" evidence="5">
    <location>
        <begin position="12"/>
        <end position="34"/>
    </location>
</feature>
<keyword evidence="4 5" id="KW-0472">Membrane</keyword>
<keyword evidence="7" id="KW-1185">Reference proteome</keyword>
<gene>
    <name evidence="6" type="ORF">LRP50_08685</name>
</gene>
<feature type="transmembrane region" description="Helical" evidence="5">
    <location>
        <begin position="40"/>
        <end position="62"/>
    </location>
</feature>
<feature type="transmembrane region" description="Helical" evidence="5">
    <location>
        <begin position="95"/>
        <end position="122"/>
    </location>
</feature>
<evidence type="ECO:0000256" key="4">
    <source>
        <dbReference type="ARBA" id="ARBA00023136"/>
    </source>
</evidence>
<comment type="subcellular location">
    <subcellularLocation>
        <location evidence="1">Endomembrane system</location>
        <topology evidence="1">Multi-pass membrane protein</topology>
    </subcellularLocation>
</comment>
<dbReference type="RefSeq" id="WP_274164062.1">
    <property type="nucleotide sequence ID" value="NZ_JAJUBC010000008.1"/>
</dbReference>
<keyword evidence="3 5" id="KW-1133">Transmembrane helix</keyword>
<proteinExistence type="predicted"/>
<dbReference type="Proteomes" id="UP001149400">
    <property type="component" value="Unassembled WGS sequence"/>
</dbReference>
<evidence type="ECO:0000256" key="1">
    <source>
        <dbReference type="ARBA" id="ARBA00004127"/>
    </source>
</evidence>
<keyword evidence="2 5" id="KW-0812">Transmembrane</keyword>
<evidence type="ECO:0000313" key="7">
    <source>
        <dbReference type="Proteomes" id="UP001149400"/>
    </source>
</evidence>
<dbReference type="Gene3D" id="1.20.120.1630">
    <property type="match status" value="1"/>
</dbReference>
<name>A0ABT5QZN4_9GAMM</name>
<reference evidence="6" key="1">
    <citation type="submission" date="2021-12" db="EMBL/GenBank/DDBJ databases">
        <title>Enterovibrio ZSDZ35 sp. nov. and Enterovibrio ZSDZ42 sp. nov., isolated from coastal seawater in Qingdao.</title>
        <authorList>
            <person name="Zhang P."/>
        </authorList>
    </citation>
    <scope>NUCLEOTIDE SEQUENCE</scope>
    <source>
        <strain evidence="6">ZSDZ42</strain>
    </source>
</reference>
<evidence type="ECO:0000313" key="6">
    <source>
        <dbReference type="EMBL" id="MDD1793199.1"/>
    </source>
</evidence>
<evidence type="ECO:0000256" key="3">
    <source>
        <dbReference type="ARBA" id="ARBA00022989"/>
    </source>
</evidence>
<organism evidence="6 7">
    <name type="scientific">Enterovibrio gelatinilyticus</name>
    <dbReference type="NCBI Taxonomy" id="2899819"/>
    <lineage>
        <taxon>Bacteria</taxon>
        <taxon>Pseudomonadati</taxon>
        <taxon>Pseudomonadota</taxon>
        <taxon>Gammaproteobacteria</taxon>
        <taxon>Vibrionales</taxon>
        <taxon>Vibrionaceae</taxon>
        <taxon>Enterovibrio</taxon>
    </lineage>
</organism>
<dbReference type="InterPro" id="IPR007318">
    <property type="entry name" value="Phopholipid_MeTrfase"/>
</dbReference>
<dbReference type="Pfam" id="PF04191">
    <property type="entry name" value="PEMT"/>
    <property type="match status" value="1"/>
</dbReference>
<protein>
    <submittedName>
        <fullName evidence="6">Isoprenylcysteine carboxylmethyltransferase family protein</fullName>
    </submittedName>
</protein>
<evidence type="ECO:0000256" key="5">
    <source>
        <dbReference type="SAM" id="Phobius"/>
    </source>
</evidence>
<dbReference type="PANTHER" id="PTHR12714:SF24">
    <property type="entry name" value="SLR1182 PROTEIN"/>
    <property type="match status" value="1"/>
</dbReference>
<evidence type="ECO:0000256" key="2">
    <source>
        <dbReference type="ARBA" id="ARBA00022692"/>
    </source>
</evidence>